<sequence length="235" mass="26257">MMGHLRKFLVDRSVLPLFEKTNVAAVAAAPQEQQVEASWADKPMMRIAGSQLGLGGADYTLPMRRETLFLDREPPQRESLLTYQGLSLYGHDPALSTVLPTTRSARIARTGGLTQQVYTRLKEHKHGHSFGPEVITSAEFHPTHCHTLTYSSFIVISYVNAAIDNTAIGFKRRSYCCQVYIFAVKEVSAAKYIYVNAAIDTTAIGFKRRTTSVLHERTIHIEIDILFVRDIVTSG</sequence>
<dbReference type="EMBL" id="BKCJ010194495">
    <property type="protein sequence ID" value="GEY62341.1"/>
    <property type="molecule type" value="Genomic_DNA"/>
</dbReference>
<comment type="caution">
    <text evidence="1">The sequence shown here is derived from an EMBL/GenBank/DDBJ whole genome shotgun (WGS) entry which is preliminary data.</text>
</comment>
<protein>
    <submittedName>
        <fullName evidence="1">RNA-binding KH domain-containing protein PEPPER-like</fullName>
    </submittedName>
</protein>
<dbReference type="AlphaFoldDB" id="A0A699HTA2"/>
<proteinExistence type="predicted"/>
<gene>
    <name evidence="1" type="ORF">Tci_434315</name>
</gene>
<evidence type="ECO:0000313" key="1">
    <source>
        <dbReference type="EMBL" id="GEY62341.1"/>
    </source>
</evidence>
<reference evidence="1" key="1">
    <citation type="journal article" date="2019" name="Sci. Rep.">
        <title>Draft genome of Tanacetum cinerariifolium, the natural source of mosquito coil.</title>
        <authorList>
            <person name="Yamashiro T."/>
            <person name="Shiraishi A."/>
            <person name="Satake H."/>
            <person name="Nakayama K."/>
        </authorList>
    </citation>
    <scope>NUCLEOTIDE SEQUENCE</scope>
</reference>
<accession>A0A699HTA2</accession>
<organism evidence="1">
    <name type="scientific">Tanacetum cinerariifolium</name>
    <name type="common">Dalmatian daisy</name>
    <name type="synonym">Chrysanthemum cinerariifolium</name>
    <dbReference type="NCBI Taxonomy" id="118510"/>
    <lineage>
        <taxon>Eukaryota</taxon>
        <taxon>Viridiplantae</taxon>
        <taxon>Streptophyta</taxon>
        <taxon>Embryophyta</taxon>
        <taxon>Tracheophyta</taxon>
        <taxon>Spermatophyta</taxon>
        <taxon>Magnoliopsida</taxon>
        <taxon>eudicotyledons</taxon>
        <taxon>Gunneridae</taxon>
        <taxon>Pentapetalae</taxon>
        <taxon>asterids</taxon>
        <taxon>campanulids</taxon>
        <taxon>Asterales</taxon>
        <taxon>Asteraceae</taxon>
        <taxon>Asteroideae</taxon>
        <taxon>Anthemideae</taxon>
        <taxon>Anthemidinae</taxon>
        <taxon>Tanacetum</taxon>
    </lineage>
</organism>
<name>A0A699HTA2_TANCI</name>
<feature type="non-terminal residue" evidence="1">
    <location>
        <position position="235"/>
    </location>
</feature>